<proteinExistence type="predicted"/>
<feature type="region of interest" description="Disordered" evidence="1">
    <location>
        <begin position="648"/>
        <end position="687"/>
    </location>
</feature>
<dbReference type="Pfam" id="PF05508">
    <property type="entry name" value="Ran-binding"/>
    <property type="match status" value="1"/>
</dbReference>
<dbReference type="EMBL" id="MCFK01006858">
    <property type="protein sequence ID" value="RKF58303.1"/>
    <property type="molecule type" value="Genomic_DNA"/>
</dbReference>
<feature type="compositionally biased region" description="Low complexity" evidence="1">
    <location>
        <begin position="648"/>
        <end position="658"/>
    </location>
</feature>
<feature type="compositionally biased region" description="Polar residues" evidence="1">
    <location>
        <begin position="609"/>
        <end position="622"/>
    </location>
</feature>
<feature type="compositionally biased region" description="Basic and acidic residues" evidence="1">
    <location>
        <begin position="384"/>
        <end position="393"/>
    </location>
</feature>
<dbReference type="PANTHER" id="PTHR31010">
    <property type="entry name" value="RAN-SPECIFIC GTPASE-ACTIVATING PROTEIN 30-RELATED"/>
    <property type="match status" value="1"/>
</dbReference>
<dbReference type="Proteomes" id="UP000286134">
    <property type="component" value="Unassembled WGS sequence"/>
</dbReference>
<reference evidence="2 3" key="1">
    <citation type="journal article" date="2018" name="BMC Genomics">
        <title>Comparative genome analyses reveal sequence features reflecting distinct modes of host-adaptation between dicot and monocot powdery mildew.</title>
        <authorList>
            <person name="Wu Y."/>
            <person name="Ma X."/>
            <person name="Pan Z."/>
            <person name="Kale S.D."/>
            <person name="Song Y."/>
            <person name="King H."/>
            <person name="Zhang Q."/>
            <person name="Presley C."/>
            <person name="Deng X."/>
            <person name="Wei C.I."/>
            <person name="Xiao S."/>
        </authorList>
    </citation>
    <scope>NUCLEOTIDE SEQUENCE [LARGE SCALE GENOMIC DNA]</scope>
    <source>
        <strain evidence="2">UMSG2</strain>
    </source>
</reference>
<feature type="region of interest" description="Disordered" evidence="1">
    <location>
        <begin position="450"/>
        <end position="523"/>
    </location>
</feature>
<dbReference type="GO" id="GO:0005634">
    <property type="term" value="C:nucleus"/>
    <property type="evidence" value="ECO:0007669"/>
    <property type="project" value="TreeGrafter"/>
</dbReference>
<dbReference type="OrthoDB" id="512915at2759"/>
<protein>
    <submittedName>
        <fullName evidence="2">Ran-specific GTPase-activating protein 30</fullName>
    </submittedName>
</protein>
<evidence type="ECO:0000256" key="1">
    <source>
        <dbReference type="SAM" id="MobiDB-lite"/>
    </source>
</evidence>
<dbReference type="InterPro" id="IPR008812">
    <property type="entry name" value="Ran_GTP-bd-rel"/>
</dbReference>
<comment type="caution">
    <text evidence="2">The sequence shown here is derived from an EMBL/GenBank/DDBJ whole genome shotgun (WGS) entry which is preliminary data.</text>
</comment>
<organism evidence="2 3">
    <name type="scientific">Erysiphe neolycopersici</name>
    <dbReference type="NCBI Taxonomy" id="212602"/>
    <lineage>
        <taxon>Eukaryota</taxon>
        <taxon>Fungi</taxon>
        <taxon>Dikarya</taxon>
        <taxon>Ascomycota</taxon>
        <taxon>Pezizomycotina</taxon>
        <taxon>Leotiomycetes</taxon>
        <taxon>Erysiphales</taxon>
        <taxon>Erysiphaceae</taxon>
        <taxon>Erysiphe</taxon>
    </lineage>
</organism>
<feature type="compositionally biased region" description="Low complexity" evidence="1">
    <location>
        <begin position="470"/>
        <end position="479"/>
    </location>
</feature>
<feature type="compositionally biased region" description="Basic and acidic residues" evidence="1">
    <location>
        <begin position="596"/>
        <end position="606"/>
    </location>
</feature>
<dbReference type="GO" id="GO:0005737">
    <property type="term" value="C:cytoplasm"/>
    <property type="evidence" value="ECO:0007669"/>
    <property type="project" value="TreeGrafter"/>
</dbReference>
<dbReference type="AlphaFoldDB" id="A0A420HLM2"/>
<gene>
    <name evidence="2" type="ORF">OnM2_068007</name>
</gene>
<keyword evidence="3" id="KW-1185">Reference proteome</keyword>
<dbReference type="GO" id="GO:0030695">
    <property type="term" value="F:GTPase regulator activity"/>
    <property type="evidence" value="ECO:0007669"/>
    <property type="project" value="TreeGrafter"/>
</dbReference>
<feature type="region of interest" description="Disordered" evidence="1">
    <location>
        <begin position="384"/>
        <end position="419"/>
    </location>
</feature>
<name>A0A420HLM2_9PEZI</name>
<feature type="region of interest" description="Disordered" evidence="1">
    <location>
        <begin position="564"/>
        <end position="636"/>
    </location>
</feature>
<sequence length="687" mass="77947">MEEFLAKVTQHAMNYAIRSGIGITASFAISQTSRLLRTVSNRTDYRELYALQERLDSKIRIISPAIDLIELISARGNTTLESAVTLTRALRWDIQSLGVRLEKAANAEEKSRNKSERANFLIAHKNEVEEIVQDIKRLIVRIEDAVPLINLAITTSGVNLSTTLPPSVSPSRLLQASTFLTAGDTQYFVSSGTHVQIGPTFTLTLYMLFAGHLYPLNHDEDGIRETTWKEVIHKARVKLMRSPIDGLEADKQMQNVFDEPQSNPSLIPTGENIKSSSKVGHEHQNEYSYYLEIIEDLEDDRVHSQEDGELKPGPYRGVNLAGIREYFPIYQIGKIFYADTGKILNIGCTEETNSPVLLLKRDINAKPPRRMMDESEIRHEWCEEPEESNFKAEEELETQDDANSQIRRESSIQPLERNDELSSVKNMSWHLPIGLDPEWLAFEVYAENEEVDTEDERECGSDFSGEESRSSTQTLTSTDLTEEISCLKITPDPSRSSSPLNQISPVKTSSNPAVPNTVEQSPFGPIRSSLSLLEMLIRLTSLQQFQQASHLSIPDELLGFFLEESSTTGAGTNDEERKRTRRDARRKVGFDPYDESPIKRHGEDYQIKYSGQRSFQSRSSPGISEKRSSRFSQSQDYTDTPELWLLRNRAMNSSSNRNTPDKFSSSPLSYRSQTKRYSPFEVLHREE</sequence>
<evidence type="ECO:0000313" key="3">
    <source>
        <dbReference type="Proteomes" id="UP000286134"/>
    </source>
</evidence>
<feature type="compositionally biased region" description="Polar residues" evidence="1">
    <location>
        <begin position="661"/>
        <end position="676"/>
    </location>
</feature>
<evidence type="ECO:0000313" key="2">
    <source>
        <dbReference type="EMBL" id="RKF58303.1"/>
    </source>
</evidence>
<feature type="compositionally biased region" description="Basic and acidic residues" evidence="1">
    <location>
        <begin position="406"/>
        <end position="419"/>
    </location>
</feature>
<feature type="compositionally biased region" description="Polar residues" evidence="1">
    <location>
        <begin position="493"/>
        <end position="520"/>
    </location>
</feature>
<accession>A0A420HLM2</accession>
<dbReference type="PANTHER" id="PTHR31010:SF2">
    <property type="entry name" value="RAN-SPECIFIC GTPASE-ACTIVATING PROTEIN 30"/>
    <property type="match status" value="1"/>
</dbReference>